<dbReference type="AlphaFoldDB" id="V3Z986"/>
<keyword evidence="1" id="KW-0812">Transmembrane</keyword>
<accession>V3Z986</accession>
<proteinExistence type="predicted"/>
<dbReference type="GeneID" id="20249752"/>
<evidence type="ECO:0000313" key="2">
    <source>
        <dbReference type="EMBL" id="ESO87458.1"/>
    </source>
</evidence>
<keyword evidence="3" id="KW-1185">Reference proteome</keyword>
<feature type="transmembrane region" description="Helical" evidence="1">
    <location>
        <begin position="158"/>
        <end position="180"/>
    </location>
</feature>
<reference evidence="2 3" key="1">
    <citation type="journal article" date="2013" name="Nature">
        <title>Insights into bilaterian evolution from three spiralian genomes.</title>
        <authorList>
            <person name="Simakov O."/>
            <person name="Marletaz F."/>
            <person name="Cho S.J."/>
            <person name="Edsinger-Gonzales E."/>
            <person name="Havlak P."/>
            <person name="Hellsten U."/>
            <person name="Kuo D.H."/>
            <person name="Larsson T."/>
            <person name="Lv J."/>
            <person name="Arendt D."/>
            <person name="Savage R."/>
            <person name="Osoegawa K."/>
            <person name="de Jong P."/>
            <person name="Grimwood J."/>
            <person name="Chapman J.A."/>
            <person name="Shapiro H."/>
            <person name="Aerts A."/>
            <person name="Otillar R.P."/>
            <person name="Terry A.Y."/>
            <person name="Boore J.L."/>
            <person name="Grigoriev I.V."/>
            <person name="Lindberg D.R."/>
            <person name="Seaver E.C."/>
            <person name="Weisblat D.A."/>
            <person name="Putnam N.H."/>
            <person name="Rokhsar D.S."/>
        </authorList>
    </citation>
    <scope>NUCLEOTIDE SEQUENCE [LARGE SCALE GENOMIC DNA]</scope>
</reference>
<feature type="transmembrane region" description="Helical" evidence="1">
    <location>
        <begin position="6"/>
        <end position="26"/>
    </location>
</feature>
<dbReference type="OMA" id="MINANNG"/>
<dbReference type="HOGENOM" id="CLU_781401_0_0_1"/>
<feature type="transmembrane region" description="Helical" evidence="1">
    <location>
        <begin position="117"/>
        <end position="138"/>
    </location>
</feature>
<dbReference type="Proteomes" id="UP000030746">
    <property type="component" value="Unassembled WGS sequence"/>
</dbReference>
<evidence type="ECO:0000256" key="1">
    <source>
        <dbReference type="SAM" id="Phobius"/>
    </source>
</evidence>
<dbReference type="KEGG" id="lgi:LOTGIDRAFT_235118"/>
<protein>
    <submittedName>
        <fullName evidence="2">Uncharacterized protein</fullName>
    </submittedName>
</protein>
<organism evidence="2 3">
    <name type="scientific">Lottia gigantea</name>
    <name type="common">Giant owl limpet</name>
    <dbReference type="NCBI Taxonomy" id="225164"/>
    <lineage>
        <taxon>Eukaryota</taxon>
        <taxon>Metazoa</taxon>
        <taxon>Spiralia</taxon>
        <taxon>Lophotrochozoa</taxon>
        <taxon>Mollusca</taxon>
        <taxon>Gastropoda</taxon>
        <taxon>Patellogastropoda</taxon>
        <taxon>Lottioidea</taxon>
        <taxon>Lottiidae</taxon>
        <taxon>Lottia</taxon>
    </lineage>
</organism>
<sequence length="355" mass="40207">MHEKAWIGMCFFISLIGALLQIAAYVTPMWLWIVKGDFYLGIGLWFVVGCGDNCTAAQDSDPVFSTESNSYYSNAVFNVLRGFETACLIGAILLCIFLLILFIGWSTWNNMAQLRTSAIIMSFITWLCLLFGLGIYIGGYHDIIYYSPRLFDSESFPWSAILSILALICILLVTIFLLCCTTSPKPLIGIPISGDSKMALTPTMTDFQNGKKYYVPSPYTDDRRIAGLNDEKPAIHNGIGYNNKAYITDYEDRNYNPTSYRPRSYAEPSRIQDDISYRSAPQPNFQSLDRYREPKYLESNEPVYSHYIERARPPAGGLSVLPPITSNPDRSKYTDQVRLGASTAFMYRPYAPERY</sequence>
<dbReference type="EMBL" id="KB202917">
    <property type="protein sequence ID" value="ESO87458.1"/>
    <property type="molecule type" value="Genomic_DNA"/>
</dbReference>
<gene>
    <name evidence="2" type="ORF">LOTGIDRAFT_235118</name>
</gene>
<evidence type="ECO:0000313" key="3">
    <source>
        <dbReference type="Proteomes" id="UP000030746"/>
    </source>
</evidence>
<keyword evidence="1" id="KW-1133">Transmembrane helix</keyword>
<dbReference type="CTD" id="20249752"/>
<dbReference type="OrthoDB" id="6091464at2759"/>
<dbReference type="Gene3D" id="1.20.140.150">
    <property type="match status" value="1"/>
</dbReference>
<feature type="transmembrane region" description="Helical" evidence="1">
    <location>
        <begin position="78"/>
        <end position="105"/>
    </location>
</feature>
<dbReference type="RefSeq" id="XP_009061923.1">
    <property type="nucleotide sequence ID" value="XM_009063675.1"/>
</dbReference>
<name>V3Z986_LOTGI</name>
<keyword evidence="1" id="KW-0472">Membrane</keyword>